<protein>
    <submittedName>
        <fullName evidence="1">Uncharacterized protein</fullName>
    </submittedName>
</protein>
<dbReference type="Proteomes" id="UP000828350">
    <property type="component" value="Segment"/>
</dbReference>
<sequence>MRKSILMGTREDVIKRRAKQVTAQSVPVTGYSRTYNSKPKQYIVTFNHPCIQ</sequence>
<reference evidence="1" key="1">
    <citation type="submission" date="2021-06" db="EMBL/GenBank/DDBJ databases">
        <authorList>
            <person name="Tinney K.R."/>
            <person name="Subramanian S."/>
            <person name="Parent K.N."/>
        </authorList>
    </citation>
    <scope>NUCLEOTIDE SEQUENCE</scope>
</reference>
<evidence type="ECO:0000313" key="2">
    <source>
        <dbReference type="Proteomes" id="UP000828350"/>
    </source>
</evidence>
<evidence type="ECO:0000313" key="1">
    <source>
        <dbReference type="EMBL" id="UEN68812.1"/>
    </source>
</evidence>
<organism evidence="1 2">
    <name type="scientific">Shigella virus Moo19</name>
    <dbReference type="NCBI Taxonomy" id="2886042"/>
    <lineage>
        <taxon>Viruses</taxon>
        <taxon>Duplodnaviria</taxon>
        <taxon>Heunggongvirae</taxon>
        <taxon>Uroviricota</taxon>
        <taxon>Caudoviricetes</taxon>
        <taxon>Schitoviridae</taxon>
        <taxon>Enquatrovirinae</taxon>
        <taxon>Moovirus</taxon>
        <taxon>Moovirus moo</taxon>
    </lineage>
</organism>
<keyword evidence="2" id="KW-1185">Reference proteome</keyword>
<dbReference type="EMBL" id="MZ358387">
    <property type="protein sequence ID" value="UEN68812.1"/>
    <property type="molecule type" value="Genomic_DNA"/>
</dbReference>
<proteinExistence type="predicted"/>
<gene>
    <name evidence="1" type="ORF">Moo19_gp16</name>
</gene>
<name>A0AAE8YF51_9CAUD</name>
<accession>A0AAE8YF51</accession>